<reference evidence="2 3" key="1">
    <citation type="submission" date="2014-04" db="EMBL/GenBank/DDBJ databases">
        <title>Genome evolution of avian class.</title>
        <authorList>
            <person name="Zhang G."/>
            <person name="Li C."/>
        </authorList>
    </citation>
    <scope>NUCLEOTIDE SEQUENCE [LARGE SCALE GENOMIC DNA]</scope>
    <source>
        <strain evidence="2">BGI_N311</strain>
    </source>
</reference>
<evidence type="ECO:0000256" key="1">
    <source>
        <dbReference type="SAM" id="MobiDB-lite"/>
    </source>
</evidence>
<keyword evidence="3" id="KW-1185">Reference proteome</keyword>
<feature type="non-terminal residue" evidence="2">
    <location>
        <position position="40"/>
    </location>
</feature>
<organism evidence="2 3">
    <name type="scientific">Apaloderma vittatum</name>
    <name type="common">Bar-tailed trogon</name>
    <dbReference type="NCBI Taxonomy" id="57397"/>
    <lineage>
        <taxon>Eukaryota</taxon>
        <taxon>Metazoa</taxon>
        <taxon>Chordata</taxon>
        <taxon>Craniata</taxon>
        <taxon>Vertebrata</taxon>
        <taxon>Euteleostomi</taxon>
        <taxon>Archelosauria</taxon>
        <taxon>Archosauria</taxon>
        <taxon>Dinosauria</taxon>
        <taxon>Saurischia</taxon>
        <taxon>Theropoda</taxon>
        <taxon>Coelurosauria</taxon>
        <taxon>Aves</taxon>
        <taxon>Neognathae</taxon>
        <taxon>Neoaves</taxon>
        <taxon>Telluraves</taxon>
        <taxon>Coraciimorphae</taxon>
        <taxon>Trogoniformes</taxon>
        <taxon>Trogonidae</taxon>
        <taxon>Apaloderma</taxon>
    </lineage>
</organism>
<dbReference type="AlphaFoldDB" id="A0A091MU42"/>
<protein>
    <submittedName>
        <fullName evidence="2">Uncharacterized protein</fullName>
    </submittedName>
</protein>
<evidence type="ECO:0000313" key="2">
    <source>
        <dbReference type="EMBL" id="KFP80846.1"/>
    </source>
</evidence>
<name>A0A091MU42_APAVI</name>
<evidence type="ECO:0000313" key="3">
    <source>
        <dbReference type="Proteomes" id="UP000054244"/>
    </source>
</evidence>
<accession>A0A091MU42</accession>
<dbReference type="EMBL" id="KL371572">
    <property type="protein sequence ID" value="KFP80846.1"/>
    <property type="molecule type" value="Genomic_DNA"/>
</dbReference>
<feature type="non-terminal residue" evidence="2">
    <location>
        <position position="1"/>
    </location>
</feature>
<gene>
    <name evidence="2" type="ORF">N311_11426</name>
</gene>
<proteinExistence type="predicted"/>
<feature type="region of interest" description="Disordered" evidence="1">
    <location>
        <begin position="15"/>
        <end position="40"/>
    </location>
</feature>
<dbReference type="Proteomes" id="UP000054244">
    <property type="component" value="Unassembled WGS sequence"/>
</dbReference>
<sequence>VLHIIILFIPSSEHRKRPVPMGPKEMGAAERKYQTGVFSS</sequence>